<evidence type="ECO:0000256" key="1">
    <source>
        <dbReference type="SAM" id="MobiDB-lite"/>
    </source>
</evidence>
<accession>A0A4V2RJA8</accession>
<dbReference type="AlphaFoldDB" id="A0A4V2RJA8"/>
<name>A0A4V2RJA8_SHIGR</name>
<proteinExistence type="predicted"/>
<dbReference type="Proteomes" id="UP000295351">
    <property type="component" value="Unassembled WGS sequence"/>
</dbReference>
<protein>
    <submittedName>
        <fullName evidence="2">Uncharacterized protein</fullName>
    </submittedName>
</protein>
<reference evidence="2 3" key="1">
    <citation type="submission" date="2019-03" db="EMBL/GenBank/DDBJ databases">
        <title>Genomic Encyclopedia of Type Strains, Phase IV (KMG-IV): sequencing the most valuable type-strain genomes for metagenomic binning, comparative biology and taxonomic classification.</title>
        <authorList>
            <person name="Goeker M."/>
        </authorList>
    </citation>
    <scope>NUCLEOTIDE SEQUENCE [LARGE SCALE GENOMIC DNA]</scope>
    <source>
        <strain evidence="2 3">DSM 18401</strain>
    </source>
</reference>
<comment type="caution">
    <text evidence="2">The sequence shown here is derived from an EMBL/GenBank/DDBJ whole genome shotgun (WGS) entry which is preliminary data.</text>
</comment>
<keyword evidence="3" id="KW-1185">Reference proteome</keyword>
<organism evidence="2 3">
    <name type="scientific">Shinella granuli</name>
    <dbReference type="NCBI Taxonomy" id="323621"/>
    <lineage>
        <taxon>Bacteria</taxon>
        <taxon>Pseudomonadati</taxon>
        <taxon>Pseudomonadota</taxon>
        <taxon>Alphaproteobacteria</taxon>
        <taxon>Hyphomicrobiales</taxon>
        <taxon>Rhizobiaceae</taxon>
        <taxon>Shinella</taxon>
    </lineage>
</organism>
<feature type="region of interest" description="Disordered" evidence="1">
    <location>
        <begin position="1"/>
        <end position="21"/>
    </location>
</feature>
<gene>
    <name evidence="2" type="ORF">EV665_103193</name>
</gene>
<evidence type="ECO:0000313" key="2">
    <source>
        <dbReference type="EMBL" id="TCN47020.1"/>
    </source>
</evidence>
<dbReference type="EMBL" id="SLVX01000003">
    <property type="protein sequence ID" value="TCN47020.1"/>
    <property type="molecule type" value="Genomic_DNA"/>
</dbReference>
<evidence type="ECO:0000313" key="3">
    <source>
        <dbReference type="Proteomes" id="UP000295351"/>
    </source>
</evidence>
<sequence>MFAPARSCIRKRRKDGRSTGAGTTADKAFALGALAGQLANATDGFGLFTRTLLRRLFVKVAHLHFTENAFALHLLLESAESLINVVIADKYLHENPVPLFVVSPAILSLVRQINDVRAARKADD</sequence>